<comment type="caution">
    <text evidence="2">The sequence shown here is derived from an EMBL/GenBank/DDBJ whole genome shotgun (WGS) entry which is preliminary data.</text>
</comment>
<dbReference type="Gene3D" id="3.20.20.80">
    <property type="entry name" value="Glycosidases"/>
    <property type="match status" value="1"/>
</dbReference>
<protein>
    <recommendedName>
        <fullName evidence="4">Glycoside hydrolase family 5 domain-containing protein</fullName>
    </recommendedName>
</protein>
<evidence type="ECO:0000313" key="3">
    <source>
        <dbReference type="Proteomes" id="UP000475545"/>
    </source>
</evidence>
<evidence type="ECO:0000313" key="2">
    <source>
        <dbReference type="EMBL" id="MXP20294.1"/>
    </source>
</evidence>
<evidence type="ECO:0000256" key="1">
    <source>
        <dbReference type="SAM" id="SignalP"/>
    </source>
</evidence>
<organism evidence="2 3">
    <name type="scientific">Gordonia mangrovi</name>
    <dbReference type="NCBI Taxonomy" id="2665643"/>
    <lineage>
        <taxon>Bacteria</taxon>
        <taxon>Bacillati</taxon>
        <taxon>Actinomycetota</taxon>
        <taxon>Actinomycetes</taxon>
        <taxon>Mycobacteriales</taxon>
        <taxon>Gordoniaceae</taxon>
        <taxon>Gordonia</taxon>
    </lineage>
</organism>
<dbReference type="InterPro" id="IPR006311">
    <property type="entry name" value="TAT_signal"/>
</dbReference>
<sequence length="546" mass="59874">MRITRRRFLELAAAAAPAAVVGCAASHGASEPIEPSRILDLDGRRASFDRDGATSVIRNQVDAGVRGPVGVRGATLPEPTPAGWRFSAFNSMVAEILPSLDQFGLMVVVDAAGGATGRICTVGDASGSTLQLVLAAPDTLAVWWADVEVLRVQEASIRQGSCVFAVTVDPARIVHGFLNGAHAATSTRAVGLRGVQRLTLGSDGPDRSFTGVLQQLRCWDRAVSGTLLRRNFDVLGSTWGASIVPLIGHRHSSARLVPMGLKGSCVIPKASDIDNGSAWQNFWSRWDWPWVQESIDLAVEAGSRSIRIIGDVGALILGSVDATTYRRRLDQLVTYCRRRGLTVYYCLLDLRHTPLGRLAEVEPLARMIVRRLSTHDNVVAIELCNEVSVIYPQMPKETVFAFVSRWAAAIRHETNLPLSVSDVRTGTLIEKLTDRTEMSRWREVVDFFDFHVYRPPRLAPGTNYLAPYELATDIPLVFGEAGASRDDDPDRAGTYRTIEQLATSSDRVHGVYQWGLINDEYGLMTETGRVRQSAVLAEWRTFEPRA</sequence>
<feature type="chain" id="PRO_5026664977" description="Glycoside hydrolase family 5 domain-containing protein" evidence="1">
    <location>
        <begin position="25"/>
        <end position="546"/>
    </location>
</feature>
<dbReference type="EMBL" id="WMBR01000001">
    <property type="protein sequence ID" value="MXP20294.1"/>
    <property type="molecule type" value="Genomic_DNA"/>
</dbReference>
<dbReference type="Gene3D" id="2.60.120.200">
    <property type="match status" value="1"/>
</dbReference>
<proteinExistence type="predicted"/>
<dbReference type="Proteomes" id="UP000475545">
    <property type="component" value="Unassembled WGS sequence"/>
</dbReference>
<feature type="signal peptide" evidence="1">
    <location>
        <begin position="1"/>
        <end position="24"/>
    </location>
</feature>
<dbReference type="RefSeq" id="WP_160900452.1">
    <property type="nucleotide sequence ID" value="NZ_CP102850.1"/>
</dbReference>
<dbReference type="AlphaFoldDB" id="A0A6L7GK59"/>
<dbReference type="PROSITE" id="PS51257">
    <property type="entry name" value="PROKAR_LIPOPROTEIN"/>
    <property type="match status" value="1"/>
</dbReference>
<dbReference type="PROSITE" id="PS51318">
    <property type="entry name" value="TAT"/>
    <property type="match status" value="1"/>
</dbReference>
<keyword evidence="3" id="KW-1185">Reference proteome</keyword>
<gene>
    <name evidence="2" type="ORF">GIY30_02830</name>
</gene>
<dbReference type="SUPFAM" id="SSF51445">
    <property type="entry name" value="(Trans)glycosidases"/>
    <property type="match status" value="1"/>
</dbReference>
<evidence type="ECO:0008006" key="4">
    <source>
        <dbReference type="Google" id="ProtNLM"/>
    </source>
</evidence>
<name>A0A6L7GK59_9ACTN</name>
<dbReference type="InterPro" id="IPR017853">
    <property type="entry name" value="GH"/>
</dbReference>
<reference evidence="2 3" key="1">
    <citation type="submission" date="2019-11" db="EMBL/GenBank/DDBJ databases">
        <title>Gordonia sp. nov., a novel actinobacterium isolated from mangrove soil in Hainan.</title>
        <authorList>
            <person name="Huang X."/>
            <person name="Xie Y."/>
            <person name="Chu X."/>
            <person name="Xiao K."/>
        </authorList>
    </citation>
    <scope>NUCLEOTIDE SEQUENCE [LARGE SCALE GENOMIC DNA]</scope>
    <source>
        <strain evidence="2 3">HNM0687</strain>
    </source>
</reference>
<keyword evidence="1" id="KW-0732">Signal</keyword>
<accession>A0A6L7GK59</accession>